<evidence type="ECO:0000313" key="2">
    <source>
        <dbReference type="Proteomes" id="UP000499080"/>
    </source>
</evidence>
<name>A0A4Y2D167_ARAVE</name>
<reference evidence="1 2" key="1">
    <citation type="journal article" date="2019" name="Sci. Rep.">
        <title>Orb-weaving spider Araneus ventricosus genome elucidates the spidroin gene catalogue.</title>
        <authorList>
            <person name="Kono N."/>
            <person name="Nakamura H."/>
            <person name="Ohtoshi R."/>
            <person name="Moran D.A.P."/>
            <person name="Shinohara A."/>
            <person name="Yoshida Y."/>
            <person name="Fujiwara M."/>
            <person name="Mori M."/>
            <person name="Tomita M."/>
            <person name="Arakawa K."/>
        </authorList>
    </citation>
    <scope>NUCLEOTIDE SEQUENCE [LARGE SCALE GENOMIC DNA]</scope>
</reference>
<keyword evidence="2" id="KW-1185">Reference proteome</keyword>
<accession>A0A4Y2D167</accession>
<protein>
    <submittedName>
        <fullName evidence="1">Uncharacterized protein</fullName>
    </submittedName>
</protein>
<dbReference type="EMBL" id="BGPR01000276">
    <property type="protein sequence ID" value="GBM09837.1"/>
    <property type="molecule type" value="Genomic_DNA"/>
</dbReference>
<organism evidence="1 2">
    <name type="scientific">Araneus ventricosus</name>
    <name type="common">Orbweaver spider</name>
    <name type="synonym">Epeira ventricosa</name>
    <dbReference type="NCBI Taxonomy" id="182803"/>
    <lineage>
        <taxon>Eukaryota</taxon>
        <taxon>Metazoa</taxon>
        <taxon>Ecdysozoa</taxon>
        <taxon>Arthropoda</taxon>
        <taxon>Chelicerata</taxon>
        <taxon>Arachnida</taxon>
        <taxon>Araneae</taxon>
        <taxon>Araneomorphae</taxon>
        <taxon>Entelegynae</taxon>
        <taxon>Araneoidea</taxon>
        <taxon>Araneidae</taxon>
        <taxon>Araneus</taxon>
    </lineage>
</organism>
<gene>
    <name evidence="1" type="ORF">AVEN_234666_1</name>
</gene>
<dbReference type="AlphaFoldDB" id="A0A4Y2D167"/>
<evidence type="ECO:0000313" key="1">
    <source>
        <dbReference type="EMBL" id="GBM09837.1"/>
    </source>
</evidence>
<sequence>MEFLRNQRVPLTHDKKSGWFQYERNVHSREGISILDGAASIRRAPSRWNKDDRFIRGESFPPYQLLVRRQKWKASPLTRGRRRSKIILLECLFLFSFS</sequence>
<dbReference type="Proteomes" id="UP000499080">
    <property type="component" value="Unassembled WGS sequence"/>
</dbReference>
<proteinExistence type="predicted"/>
<comment type="caution">
    <text evidence="1">The sequence shown here is derived from an EMBL/GenBank/DDBJ whole genome shotgun (WGS) entry which is preliminary data.</text>
</comment>